<keyword evidence="8" id="KW-0472">Membrane</keyword>
<evidence type="ECO:0000256" key="6">
    <source>
        <dbReference type="PIRSR" id="PIRSR602403-1"/>
    </source>
</evidence>
<dbReference type="InterPro" id="IPR002403">
    <property type="entry name" value="Cyt_P450_E_grp-IV"/>
</dbReference>
<dbReference type="EMBL" id="HE797006">
    <property type="protein sequence ID" value="CCM00817.1"/>
    <property type="molecule type" value="Genomic_DNA"/>
</dbReference>
<comment type="cofactor">
    <cofactor evidence="1 6">
        <name>heme</name>
        <dbReference type="ChEBI" id="CHEBI:30413"/>
    </cofactor>
</comment>
<keyword evidence="4 7" id="KW-0560">Oxidoreductase</keyword>
<evidence type="ECO:0000256" key="3">
    <source>
        <dbReference type="ARBA" id="ARBA00022723"/>
    </source>
</evidence>
<evidence type="ECO:0000256" key="4">
    <source>
        <dbReference type="ARBA" id="ARBA00023002"/>
    </source>
</evidence>
<keyword evidence="8" id="KW-0812">Transmembrane</keyword>
<dbReference type="PRINTS" id="PR00465">
    <property type="entry name" value="EP450IV"/>
</dbReference>
<keyword evidence="6 7" id="KW-0349">Heme</keyword>
<dbReference type="PROSITE" id="PS00086">
    <property type="entry name" value="CYTOCHROME_P450"/>
    <property type="match status" value="1"/>
</dbReference>
<evidence type="ECO:0000313" key="10">
    <source>
        <dbReference type="Proteomes" id="UP000006352"/>
    </source>
</evidence>
<dbReference type="Proteomes" id="UP000006352">
    <property type="component" value="Unassembled WGS sequence"/>
</dbReference>
<keyword evidence="5 6" id="KW-0408">Iron</keyword>
<gene>
    <name evidence="9" type="ORF">FIBRA_02859</name>
</gene>
<evidence type="ECO:0000256" key="5">
    <source>
        <dbReference type="ARBA" id="ARBA00023004"/>
    </source>
</evidence>
<dbReference type="GO" id="GO:0016705">
    <property type="term" value="F:oxidoreductase activity, acting on paired donors, with incorporation or reduction of molecular oxygen"/>
    <property type="evidence" value="ECO:0007669"/>
    <property type="project" value="InterPro"/>
</dbReference>
<proteinExistence type="inferred from homology"/>
<dbReference type="InterPro" id="IPR001128">
    <property type="entry name" value="Cyt_P450"/>
</dbReference>
<evidence type="ECO:0000256" key="1">
    <source>
        <dbReference type="ARBA" id="ARBA00001971"/>
    </source>
</evidence>
<dbReference type="AlphaFoldDB" id="J4HVL9"/>
<dbReference type="Gene3D" id="1.10.630.10">
    <property type="entry name" value="Cytochrome P450"/>
    <property type="match status" value="1"/>
</dbReference>
<dbReference type="InterPro" id="IPR036396">
    <property type="entry name" value="Cyt_P450_sf"/>
</dbReference>
<evidence type="ECO:0008006" key="11">
    <source>
        <dbReference type="Google" id="ProtNLM"/>
    </source>
</evidence>
<dbReference type="HOGENOM" id="CLU_022195_0_2_1"/>
<keyword evidence="8" id="KW-1133">Transmembrane helix</keyword>
<dbReference type="InterPro" id="IPR017972">
    <property type="entry name" value="Cyt_P450_CS"/>
</dbReference>
<protein>
    <recommendedName>
        <fullName evidence="11">Cytochrome P450</fullName>
    </recommendedName>
</protein>
<dbReference type="GeneID" id="24095728"/>
<dbReference type="SUPFAM" id="SSF48264">
    <property type="entry name" value="Cytochrome P450"/>
    <property type="match status" value="1"/>
</dbReference>
<name>J4HVL9_9APHY</name>
<evidence type="ECO:0000256" key="2">
    <source>
        <dbReference type="ARBA" id="ARBA00010617"/>
    </source>
</evidence>
<feature type="transmembrane region" description="Helical" evidence="8">
    <location>
        <begin position="6"/>
        <end position="23"/>
    </location>
</feature>
<dbReference type="OrthoDB" id="1844152at2759"/>
<dbReference type="CDD" id="cd11041">
    <property type="entry name" value="CYP503A1-like"/>
    <property type="match status" value="1"/>
</dbReference>
<comment type="similarity">
    <text evidence="2 7">Belongs to the cytochrome P450 family.</text>
</comment>
<keyword evidence="3 6" id="KW-0479">Metal-binding</keyword>
<dbReference type="GO" id="GO:0005506">
    <property type="term" value="F:iron ion binding"/>
    <property type="evidence" value="ECO:0007669"/>
    <property type="project" value="InterPro"/>
</dbReference>
<dbReference type="GO" id="GO:0020037">
    <property type="term" value="F:heme binding"/>
    <property type="evidence" value="ECO:0007669"/>
    <property type="project" value="InterPro"/>
</dbReference>
<evidence type="ECO:0000256" key="7">
    <source>
        <dbReference type="RuleBase" id="RU000461"/>
    </source>
</evidence>
<dbReference type="STRING" id="599839.J4HVL9"/>
<dbReference type="InParanoid" id="J4HVL9"/>
<organism evidence="9 10">
    <name type="scientific">Fibroporia radiculosa</name>
    <dbReference type="NCBI Taxonomy" id="599839"/>
    <lineage>
        <taxon>Eukaryota</taxon>
        <taxon>Fungi</taxon>
        <taxon>Dikarya</taxon>
        <taxon>Basidiomycota</taxon>
        <taxon>Agaricomycotina</taxon>
        <taxon>Agaricomycetes</taxon>
        <taxon>Polyporales</taxon>
        <taxon>Fibroporiaceae</taxon>
        <taxon>Fibroporia</taxon>
    </lineage>
</organism>
<dbReference type="GO" id="GO:0004497">
    <property type="term" value="F:monooxygenase activity"/>
    <property type="evidence" value="ECO:0007669"/>
    <property type="project" value="UniProtKB-KW"/>
</dbReference>
<dbReference type="RefSeq" id="XP_012180100.1">
    <property type="nucleotide sequence ID" value="XM_012324710.1"/>
</dbReference>
<evidence type="ECO:0000313" key="9">
    <source>
        <dbReference type="EMBL" id="CCM00817.1"/>
    </source>
</evidence>
<feature type="transmembrane region" description="Helical" evidence="8">
    <location>
        <begin position="30"/>
        <end position="51"/>
    </location>
</feature>
<evidence type="ECO:0000256" key="8">
    <source>
        <dbReference type="SAM" id="Phobius"/>
    </source>
</evidence>
<feature type="binding site" description="axial binding residue" evidence="6">
    <location>
        <position position="441"/>
    </location>
    <ligand>
        <name>heme</name>
        <dbReference type="ChEBI" id="CHEBI:30413"/>
    </ligand>
    <ligandPart>
        <name>Fe</name>
        <dbReference type="ChEBI" id="CHEBI:18248"/>
    </ligandPart>
</feature>
<keyword evidence="7" id="KW-0503">Monooxygenase</keyword>
<keyword evidence="10" id="KW-1185">Reference proteome</keyword>
<dbReference type="PANTHER" id="PTHR46206">
    <property type="entry name" value="CYTOCHROME P450"/>
    <property type="match status" value="1"/>
</dbReference>
<reference evidence="9 10" key="1">
    <citation type="journal article" date="2012" name="Appl. Environ. Microbiol.">
        <title>Short-read sequencing for genomic analysis of the brown rot fungus Fibroporia radiculosa.</title>
        <authorList>
            <person name="Tang J.D."/>
            <person name="Perkins A.D."/>
            <person name="Sonstegard T.S."/>
            <person name="Schroeder S.G."/>
            <person name="Burgess S.C."/>
            <person name="Diehl S.V."/>
        </authorList>
    </citation>
    <scope>NUCLEOTIDE SEQUENCE [LARGE SCALE GENOMIC DNA]</scope>
    <source>
        <strain evidence="9 10">TFFH 294</strain>
    </source>
</reference>
<accession>J4HVL9</accession>
<dbReference type="Pfam" id="PF00067">
    <property type="entry name" value="p450"/>
    <property type="match status" value="1"/>
</dbReference>
<sequence>MAASVLPSVLLIVPAIYLYLILAERKLRHIPTVGGPSLPILSFLGFVRYLVRGHDLIQEGYVRYKGGVFKYKATRGWTVIVTSTPLIEELRRAADDELSFAESTNEVLQIPYTLGANIHHNPYHIPIVRSQLTRNLSTLFPDLRDEIAAAFNDEIPLKGDDWVKIRARDAITQIVCRTSNRVFVGLPLCRDPDYCELNKRFTIDVVTKAYALSLLPDVLKPIVGKLLKTVERSVDRGVEHVEPLITKRLNKMNELGDEWADKPTDMLQWLIEDAQGEERTVRALVLRILTVNFAAIHTSSMGFINVLHYLAAHPQYVQPMREEVDAVLEQEGWSKTALGKMRRVDSFIREVQRLTGLGATSMQRLALKDFTFSDGTFIPAGTFVAVPVRAIHYDEEIYPHATLFDPWRFSSMRDEDGEGTKHSAVSTSTEYILFGHGRHACPGRFFAVNELKAMLAHILLTYDVRLEGKEGVLPPARFVGGSLVPDMEAQVLFRRRQA</sequence>